<dbReference type="EMBL" id="RCZP01000020">
    <property type="protein sequence ID" value="TPG52468.1"/>
    <property type="molecule type" value="Genomic_DNA"/>
</dbReference>
<keyword evidence="2" id="KW-0547">Nucleotide-binding</keyword>
<evidence type="ECO:0000256" key="2">
    <source>
        <dbReference type="ARBA" id="ARBA00022741"/>
    </source>
</evidence>
<evidence type="ECO:0000256" key="1">
    <source>
        <dbReference type="ARBA" id="ARBA00006512"/>
    </source>
</evidence>
<dbReference type="Pfam" id="PF03135">
    <property type="entry name" value="CagE_TrbE_VirB"/>
    <property type="match status" value="1"/>
</dbReference>
<keyword evidence="3" id="KW-0067">ATP-binding</keyword>
<dbReference type="InterPro" id="IPR027417">
    <property type="entry name" value="P-loop_NTPase"/>
</dbReference>
<name>A0A502FSG8_9PROT</name>
<keyword evidence="6" id="KW-1185">Reference proteome</keyword>
<reference evidence="5 6" key="1">
    <citation type="journal article" date="2019" name="Environ. Microbiol.">
        <title>Species interactions and distinct microbial communities in high Arctic permafrost affected cryosols are associated with the CH4 and CO2 gas fluxes.</title>
        <authorList>
            <person name="Altshuler I."/>
            <person name="Hamel J."/>
            <person name="Turney S."/>
            <person name="Magnuson E."/>
            <person name="Levesque R."/>
            <person name="Greer C."/>
            <person name="Whyte L.G."/>
        </authorList>
    </citation>
    <scope>NUCLEOTIDE SEQUENCE [LARGE SCALE GENOMIC DNA]</scope>
    <source>
        <strain evidence="5 6">S9.3B</strain>
    </source>
</reference>
<feature type="domain" description="CagE TrbE VirB component of type IV transporter system central" evidence="4">
    <location>
        <begin position="185"/>
        <end position="386"/>
    </location>
</feature>
<evidence type="ECO:0000313" key="6">
    <source>
        <dbReference type="Proteomes" id="UP000317078"/>
    </source>
</evidence>
<dbReference type="InterPro" id="IPR018145">
    <property type="entry name" value="CagE_TrbE_VirB_cntrl_dom"/>
</dbReference>
<dbReference type="Proteomes" id="UP000317078">
    <property type="component" value="Unassembled WGS sequence"/>
</dbReference>
<comment type="similarity">
    <text evidence="1">Belongs to the TrbE/VirB4 family.</text>
</comment>
<protein>
    <recommendedName>
        <fullName evidence="4">CagE TrbE VirB component of type IV transporter system central domain-containing protein</fullName>
    </recommendedName>
</protein>
<dbReference type="GO" id="GO:0005524">
    <property type="term" value="F:ATP binding"/>
    <property type="evidence" value="ECO:0007669"/>
    <property type="project" value="UniProtKB-KW"/>
</dbReference>
<sequence length="820" mass="89257">MYDARAVALSEREGTRYVRHFGHIASNVVLTQDGTVVAVVEAQGFPFDMAGNAAQNAQHALRSELIRNIADDDVVLCEHMVQHDTVPAFAGPGPAAHRTFYGAALTRDYQGKCLGGLRSTSWFITIAVRPRAGIGGWREKIGLPPRDADHARARAAGPALERRVSILNDKVRAVMRALHAFGPRRLGERVAGGIVFSEIAEAHRMVLYGRWSPVPVTEPGDLGAAIYTDRIVTGRGGFRVDLPGVPDEAKPHGMMLGFRIYPARYQVGMFDELLGLPCRVVLTNSFIFTGRAKAGDRLAQKARHMDNAGDTAVSTRLELEEAMDAVSRGAHVTGSHLWSVAIHVDRYVDLADAVATTRAALTNAGAVLTAEDIGCEAAFWAQIPGSPDYLRARAGDIPSVAFAAMSSGHAHPKGDVKHHWGSPIYRSRTVASTAYDVPWHLRDVGHRLRVGPTGSGKTLDMAMEAVFLDPFVGGRGGTQLFFDKDAGNEIMVRAMGGPVAKIRRGEDSGAVPLKRLENTEANRAWLHEFISGLIMADGRGALEPSNTRRLTKGIGFVMRQPPALRTIAGVRQFLDHENAVGDGARLDAWCRGGALGWAFDGEEDLLDLDAPFASVDPTAVMSDPNVMPPMAAYMLYLTGLLSGTRRVIVHADEARSYLPPARMVGDQLEMRFAKGFEDFLLTGRKLDLSFDAAVQQPEHILEHPIGPAVIAQTKTKVLYPNPDAEWAFYRRLGATPRIHRAVSRDMMVGAKSKILMRENYAVRLVSDLSALPHHIATLSARAGRRGTLWLMADCIGNHGKDPAVWLPVFWRRLDEIGGGE</sequence>
<proteinExistence type="inferred from homology"/>
<evidence type="ECO:0000259" key="4">
    <source>
        <dbReference type="Pfam" id="PF03135"/>
    </source>
</evidence>
<dbReference type="InterPro" id="IPR051162">
    <property type="entry name" value="T4SS_component"/>
</dbReference>
<comment type="caution">
    <text evidence="5">The sequence shown here is derived from an EMBL/GenBank/DDBJ whole genome shotgun (WGS) entry which is preliminary data.</text>
</comment>
<dbReference type="PANTHER" id="PTHR30121:SF12">
    <property type="entry name" value="TYPE IV SECRETION SYSTEM PROTEIN CAGE"/>
    <property type="match status" value="1"/>
</dbReference>
<gene>
    <name evidence="5" type="ORF">EAH89_18050</name>
</gene>
<dbReference type="AlphaFoldDB" id="A0A502FSG8"/>
<accession>A0A502FSG8</accession>
<dbReference type="SUPFAM" id="SSF52540">
    <property type="entry name" value="P-loop containing nucleoside triphosphate hydrolases"/>
    <property type="match status" value="1"/>
</dbReference>
<organism evidence="5 6">
    <name type="scientific">Muricoccus nepalensis</name>
    <dbReference type="NCBI Taxonomy" id="1854500"/>
    <lineage>
        <taxon>Bacteria</taxon>
        <taxon>Pseudomonadati</taxon>
        <taxon>Pseudomonadota</taxon>
        <taxon>Alphaproteobacteria</taxon>
        <taxon>Acetobacterales</taxon>
        <taxon>Roseomonadaceae</taxon>
        <taxon>Muricoccus</taxon>
    </lineage>
</organism>
<dbReference type="PANTHER" id="PTHR30121">
    <property type="entry name" value="UNCHARACTERIZED PROTEIN YJGR-RELATED"/>
    <property type="match status" value="1"/>
</dbReference>
<dbReference type="RefSeq" id="WP_140885121.1">
    <property type="nucleotide sequence ID" value="NZ_RCZP01000020.1"/>
</dbReference>
<dbReference type="OrthoDB" id="9816422at2"/>
<evidence type="ECO:0000313" key="5">
    <source>
        <dbReference type="EMBL" id="TPG52468.1"/>
    </source>
</evidence>
<evidence type="ECO:0000256" key="3">
    <source>
        <dbReference type="ARBA" id="ARBA00022840"/>
    </source>
</evidence>